<organism evidence="2 3">
    <name type="scientific">Hymenobacter armeniacus</name>
    <dbReference type="NCBI Taxonomy" id="2771358"/>
    <lineage>
        <taxon>Bacteria</taxon>
        <taxon>Pseudomonadati</taxon>
        <taxon>Bacteroidota</taxon>
        <taxon>Cytophagia</taxon>
        <taxon>Cytophagales</taxon>
        <taxon>Hymenobacteraceae</taxon>
        <taxon>Hymenobacter</taxon>
    </lineage>
</organism>
<feature type="domain" description="Glycosyltransferase 2-like" evidence="1">
    <location>
        <begin position="5"/>
        <end position="141"/>
    </location>
</feature>
<dbReference type="Pfam" id="PF00535">
    <property type="entry name" value="Glycos_transf_2"/>
    <property type="match status" value="1"/>
</dbReference>
<dbReference type="PANTHER" id="PTHR43685">
    <property type="entry name" value="GLYCOSYLTRANSFERASE"/>
    <property type="match status" value="1"/>
</dbReference>
<evidence type="ECO:0000259" key="1">
    <source>
        <dbReference type="Pfam" id="PF00535"/>
    </source>
</evidence>
<sequence>MSLVSIIVPCRNYGALLPEALASVLAQTHAEWECLVVDDGSTDSTPAVAAHYAARDPRIRYLGRPHAGASAARNHGLREARGQFVQFLDADDLLPPRKLEAQLAYLAAHPTVDVVYGDVRYFRHGEPAVLSRSFDMQDTTAWFVPLHGTGAAVLRPLLVENRVVIHAPLLRRSVFEAVGAFSERLGAVEDWEFWLRCAAGGQVFDYQDLPGTQTLVRVHSRSTSQDRARVVANVERLRVHLKPLLAAFGDAGLLALNQTLLNDIRLENAAYYMQHGEVGRGLLGFTRLALDTGQFIAGVRNVAYWLRYSLRKAIKKNNKSL</sequence>
<dbReference type="InterPro" id="IPR050834">
    <property type="entry name" value="Glycosyltransf_2"/>
</dbReference>
<dbReference type="Proteomes" id="UP000606003">
    <property type="component" value="Unassembled WGS sequence"/>
</dbReference>
<keyword evidence="3" id="KW-1185">Reference proteome</keyword>
<dbReference type="RefSeq" id="WP_190928731.1">
    <property type="nucleotide sequence ID" value="NZ_JACXAC010000009.1"/>
</dbReference>
<evidence type="ECO:0000313" key="3">
    <source>
        <dbReference type="Proteomes" id="UP000606003"/>
    </source>
</evidence>
<accession>A0ABR8JZJ0</accession>
<dbReference type="InterPro" id="IPR001173">
    <property type="entry name" value="Glyco_trans_2-like"/>
</dbReference>
<protein>
    <submittedName>
        <fullName evidence="2">Glycosyltransferase</fullName>
    </submittedName>
</protein>
<gene>
    <name evidence="2" type="ORF">IC234_21265</name>
</gene>
<proteinExistence type="predicted"/>
<name>A0ABR8JZJ0_9BACT</name>
<dbReference type="EMBL" id="JACXAC010000009">
    <property type="protein sequence ID" value="MBD2724670.1"/>
    <property type="molecule type" value="Genomic_DNA"/>
</dbReference>
<dbReference type="SUPFAM" id="SSF53448">
    <property type="entry name" value="Nucleotide-diphospho-sugar transferases"/>
    <property type="match status" value="1"/>
</dbReference>
<dbReference type="PANTHER" id="PTHR43685:SF2">
    <property type="entry name" value="GLYCOSYLTRANSFERASE 2-LIKE DOMAIN-CONTAINING PROTEIN"/>
    <property type="match status" value="1"/>
</dbReference>
<dbReference type="Gene3D" id="3.90.550.10">
    <property type="entry name" value="Spore Coat Polysaccharide Biosynthesis Protein SpsA, Chain A"/>
    <property type="match status" value="1"/>
</dbReference>
<reference evidence="2 3" key="1">
    <citation type="submission" date="2020-09" db="EMBL/GenBank/DDBJ databases">
        <authorList>
            <person name="Kim M.K."/>
        </authorList>
    </citation>
    <scope>NUCLEOTIDE SEQUENCE [LARGE SCALE GENOMIC DNA]</scope>
    <source>
        <strain evidence="2 3">BT189</strain>
    </source>
</reference>
<comment type="caution">
    <text evidence="2">The sequence shown here is derived from an EMBL/GenBank/DDBJ whole genome shotgun (WGS) entry which is preliminary data.</text>
</comment>
<evidence type="ECO:0000313" key="2">
    <source>
        <dbReference type="EMBL" id="MBD2724670.1"/>
    </source>
</evidence>
<dbReference type="InterPro" id="IPR029044">
    <property type="entry name" value="Nucleotide-diphossugar_trans"/>
</dbReference>